<accession>X1R9R1</accession>
<evidence type="ECO:0008006" key="2">
    <source>
        <dbReference type="Google" id="ProtNLM"/>
    </source>
</evidence>
<evidence type="ECO:0000313" key="1">
    <source>
        <dbReference type="EMBL" id="GAI59885.1"/>
    </source>
</evidence>
<dbReference type="NCBIfam" id="TIGR04474">
    <property type="entry name" value="tcm_partner"/>
    <property type="match status" value="1"/>
</dbReference>
<dbReference type="EMBL" id="BARW01002757">
    <property type="protein sequence ID" value="GAI59885.1"/>
    <property type="molecule type" value="Genomic_DNA"/>
</dbReference>
<sequence>IWYKGMGRHRFREIVFLFIENRLDRANKLREVLSEKLPKLPENIKYWVISEDFEPTIERLLNELEKEEAKLAPTFTFIDPFGFTGFSMELLSRILRHEKCEVLITFMAGFIKRFLDELREPALDRLFTTDEWRSIRNIDGPKERPLLELFEKQLKEYCGVTYIRSFEMTDANNQIIYYMIFGTKHWLGLKVMKEAMWRVDRRGEYKFSDRLGREQTFLIDYQDAMQKHWIPTASELVYNRFKKDTVSVEDIEKYIIIETKYVFRKAILSYIEDNNPERIVAVRGRKKKRTFPKSCIITFA</sequence>
<reference evidence="1" key="1">
    <citation type="journal article" date="2014" name="Front. Microbiol.">
        <title>High frequency of phylogenetically diverse reductive dehalogenase-homologous genes in deep subseafloor sedimentary metagenomes.</title>
        <authorList>
            <person name="Kawai M."/>
            <person name="Futagami T."/>
            <person name="Toyoda A."/>
            <person name="Takaki Y."/>
            <person name="Nishi S."/>
            <person name="Hori S."/>
            <person name="Arai W."/>
            <person name="Tsubouchi T."/>
            <person name="Morono Y."/>
            <person name="Uchiyama I."/>
            <person name="Ito T."/>
            <person name="Fujiyama A."/>
            <person name="Inagaki F."/>
            <person name="Takami H."/>
        </authorList>
    </citation>
    <scope>NUCLEOTIDE SEQUENCE</scope>
    <source>
        <strain evidence="1">Expedition CK06-06</strain>
    </source>
</reference>
<name>X1R9R1_9ZZZZ</name>
<proteinExistence type="predicted"/>
<protein>
    <recommendedName>
        <fullName evidence="2">Three-Cys-motif partner protein TcmP</fullName>
    </recommendedName>
</protein>
<dbReference type="InterPro" id="IPR031009">
    <property type="entry name" value="Tcm_partner"/>
</dbReference>
<organism evidence="1">
    <name type="scientific">marine sediment metagenome</name>
    <dbReference type="NCBI Taxonomy" id="412755"/>
    <lineage>
        <taxon>unclassified sequences</taxon>
        <taxon>metagenomes</taxon>
        <taxon>ecological metagenomes</taxon>
    </lineage>
</organism>
<comment type="caution">
    <text evidence="1">The sequence shown here is derived from an EMBL/GenBank/DDBJ whole genome shotgun (WGS) entry which is preliminary data.</text>
</comment>
<dbReference type="AlphaFoldDB" id="X1R9R1"/>
<gene>
    <name evidence="1" type="ORF">S12H4_07462</name>
</gene>
<feature type="non-terminal residue" evidence="1">
    <location>
        <position position="1"/>
    </location>
</feature>